<dbReference type="KEGG" id="chu:CHU_1304"/>
<gene>
    <name evidence="2" type="ordered locus">CHU_1304</name>
</gene>
<name>A0A6N4SQM3_CYTH3</name>
<dbReference type="AlphaFoldDB" id="A0A6N4SQM3"/>
<keyword evidence="1" id="KW-0472">Membrane</keyword>
<evidence type="ECO:0000256" key="1">
    <source>
        <dbReference type="SAM" id="Phobius"/>
    </source>
</evidence>
<feature type="transmembrane region" description="Helical" evidence="1">
    <location>
        <begin position="79"/>
        <end position="95"/>
    </location>
</feature>
<evidence type="ECO:0000313" key="3">
    <source>
        <dbReference type="Proteomes" id="UP000001822"/>
    </source>
</evidence>
<protein>
    <submittedName>
        <fullName evidence="2">Uncharacterized protein</fullName>
    </submittedName>
</protein>
<dbReference type="Proteomes" id="UP000001822">
    <property type="component" value="Chromosome"/>
</dbReference>
<sequence>MLLTKQKIILRKIRIVLCGFIVLLVLSGVTAFPIETELSLLMRFRFILPSPCQHWLTTIYEAVADTNKNYPYLSYGTDWLAFAHLVIAVAFIGPVKDPVKNIWVIQFGMIACAMVFPLTFIAGSFRGIPFFWQLIDCSFGFFGFIPLFYCYKRIRLIEKHNS</sequence>
<keyword evidence="1" id="KW-1133">Transmembrane helix</keyword>
<proteinExistence type="predicted"/>
<dbReference type="EMBL" id="CP000383">
    <property type="protein sequence ID" value="ABG58576.1"/>
    <property type="molecule type" value="Genomic_DNA"/>
</dbReference>
<accession>A0A6N4SQM3</accession>
<keyword evidence="3" id="KW-1185">Reference proteome</keyword>
<reference evidence="2 3" key="1">
    <citation type="journal article" date="2007" name="Appl. Environ. Microbiol.">
        <title>Genome sequence of the cellulolytic gliding bacterium Cytophaga hutchinsonii.</title>
        <authorList>
            <person name="Xie G."/>
            <person name="Bruce D.C."/>
            <person name="Challacombe J.F."/>
            <person name="Chertkov O."/>
            <person name="Detter J.C."/>
            <person name="Gilna P."/>
            <person name="Han C.S."/>
            <person name="Lucas S."/>
            <person name="Misra M."/>
            <person name="Myers G.L."/>
            <person name="Richardson P."/>
            <person name="Tapia R."/>
            <person name="Thayer N."/>
            <person name="Thompson L.S."/>
            <person name="Brettin T.S."/>
            <person name="Henrissat B."/>
            <person name="Wilson D.B."/>
            <person name="McBride M.J."/>
        </authorList>
    </citation>
    <scope>NUCLEOTIDE SEQUENCE [LARGE SCALE GENOMIC DNA]</scope>
    <source>
        <strain evidence="3">ATCC 33406 / DSM 1761 / CIP 103989 / NBRC 15051 / NCIMB 9469 / D465</strain>
    </source>
</reference>
<evidence type="ECO:0000313" key="2">
    <source>
        <dbReference type="EMBL" id="ABG58576.1"/>
    </source>
</evidence>
<dbReference type="RefSeq" id="WP_011584691.1">
    <property type="nucleotide sequence ID" value="NC_008255.1"/>
</dbReference>
<organism evidence="2 3">
    <name type="scientific">Cytophaga hutchinsonii (strain ATCC 33406 / DSM 1761 / CIP 103989 / NBRC 15051 / NCIMB 9469 / D465)</name>
    <dbReference type="NCBI Taxonomy" id="269798"/>
    <lineage>
        <taxon>Bacteria</taxon>
        <taxon>Pseudomonadati</taxon>
        <taxon>Bacteroidota</taxon>
        <taxon>Cytophagia</taxon>
        <taxon>Cytophagales</taxon>
        <taxon>Cytophagaceae</taxon>
        <taxon>Cytophaga</taxon>
    </lineage>
</organism>
<dbReference type="OrthoDB" id="190649at2"/>
<keyword evidence="1" id="KW-0812">Transmembrane</keyword>
<feature type="transmembrane region" description="Helical" evidence="1">
    <location>
        <begin position="131"/>
        <end position="151"/>
    </location>
</feature>
<feature type="transmembrane region" description="Helical" evidence="1">
    <location>
        <begin position="102"/>
        <end position="125"/>
    </location>
</feature>